<dbReference type="PANTHER" id="PTHR43546:SF3">
    <property type="entry name" value="UPF0173 METAL-DEPENDENT HYDROLASE MJ1163"/>
    <property type="match status" value="1"/>
</dbReference>
<dbReference type="Proteomes" id="UP000198981">
    <property type="component" value="Unassembled WGS sequence"/>
</dbReference>
<dbReference type="InterPro" id="IPR036866">
    <property type="entry name" value="RibonucZ/Hydroxyglut_hydro"/>
</dbReference>
<dbReference type="EMBL" id="FMUH01000007">
    <property type="protein sequence ID" value="SCX58605.1"/>
    <property type="molecule type" value="Genomic_DNA"/>
</dbReference>
<evidence type="ECO:0000313" key="1">
    <source>
        <dbReference type="EMBL" id="SCX58605.1"/>
    </source>
</evidence>
<protein>
    <submittedName>
        <fullName evidence="1">L-ascorbate metabolism protein UlaG, beta-lactamase superfamily</fullName>
    </submittedName>
</protein>
<dbReference type="Gene3D" id="3.60.15.10">
    <property type="entry name" value="Ribonuclease Z/Hydroxyacylglutathione hydrolase-like"/>
    <property type="match status" value="1"/>
</dbReference>
<dbReference type="OrthoDB" id="3190691at2"/>
<reference evidence="2" key="1">
    <citation type="submission" date="2016-10" db="EMBL/GenBank/DDBJ databases">
        <authorList>
            <person name="Varghese N."/>
            <person name="Submissions S."/>
        </authorList>
    </citation>
    <scope>NUCLEOTIDE SEQUENCE [LARGE SCALE GENOMIC DNA]</scope>
    <source>
        <strain evidence="2">DSM 45722</strain>
    </source>
</reference>
<sequence length="211" mass="22642">MELTKHGHACVVLSDGERRLLLDPGAFTEESAWAGATAVLITHEHFDHLDVERTTRALAEDPALELWTNRSVAEQLGAGQQVHVVGHGDAFTAAGFEVGVQGEWHAVIHPDIPRIANIGFVVEGRVFHPGDALTVPESDVETLLLPLHAPWSKTGELIDYVREVAPARSFAVHDGLLNDTGLMVGANFLGENGPGVPGSYRRLSPGESVTI</sequence>
<dbReference type="InterPro" id="IPR050114">
    <property type="entry name" value="UPF0173_UPF0282_UlaG_hydrolase"/>
</dbReference>
<gene>
    <name evidence="1" type="ORF">SAMN03159343_3801</name>
</gene>
<dbReference type="AlphaFoldDB" id="A0A1G4YZ81"/>
<proteinExistence type="predicted"/>
<dbReference type="STRING" id="1960309.SAMN03159343_3801"/>
<dbReference type="SUPFAM" id="SSF56281">
    <property type="entry name" value="Metallo-hydrolase/oxidoreductase"/>
    <property type="match status" value="1"/>
</dbReference>
<dbReference type="RefSeq" id="WP_092807271.1">
    <property type="nucleotide sequence ID" value="NZ_FMUH01000007.1"/>
</dbReference>
<name>A0A1G4YZ81_9ACTN</name>
<organism evidence="1 2">
    <name type="scientific">Klenkia marina</name>
    <dbReference type="NCBI Taxonomy" id="1960309"/>
    <lineage>
        <taxon>Bacteria</taxon>
        <taxon>Bacillati</taxon>
        <taxon>Actinomycetota</taxon>
        <taxon>Actinomycetes</taxon>
        <taxon>Geodermatophilales</taxon>
        <taxon>Geodermatophilaceae</taxon>
        <taxon>Klenkia</taxon>
    </lineage>
</organism>
<dbReference type="PANTHER" id="PTHR43546">
    <property type="entry name" value="UPF0173 METAL-DEPENDENT HYDROLASE MJ1163-RELATED"/>
    <property type="match status" value="1"/>
</dbReference>
<dbReference type="Pfam" id="PF13483">
    <property type="entry name" value="Lactamase_B_3"/>
    <property type="match status" value="1"/>
</dbReference>
<keyword evidence="2" id="KW-1185">Reference proteome</keyword>
<evidence type="ECO:0000313" key="2">
    <source>
        <dbReference type="Proteomes" id="UP000198981"/>
    </source>
</evidence>
<accession>A0A1G4YZ81</accession>